<feature type="transmembrane region" description="Helical" evidence="1">
    <location>
        <begin position="21"/>
        <end position="44"/>
    </location>
</feature>
<dbReference type="Proteomes" id="UP000248857">
    <property type="component" value="Unassembled WGS sequence"/>
</dbReference>
<evidence type="ECO:0000313" key="3">
    <source>
        <dbReference type="Proteomes" id="UP000248857"/>
    </source>
</evidence>
<feature type="transmembrane region" description="Helical" evidence="1">
    <location>
        <begin position="105"/>
        <end position="125"/>
    </location>
</feature>
<keyword evidence="1" id="KW-0472">Membrane</keyword>
<proteinExistence type="predicted"/>
<keyword evidence="3" id="KW-1185">Reference proteome</keyword>
<keyword evidence="1" id="KW-1133">Transmembrane helix</keyword>
<evidence type="ECO:0000313" key="2">
    <source>
        <dbReference type="EMBL" id="PZD73953.1"/>
    </source>
</evidence>
<keyword evidence="1" id="KW-0812">Transmembrane</keyword>
<protein>
    <recommendedName>
        <fullName evidence="4">DUF2085 domain-containing protein</fullName>
    </recommendedName>
</protein>
<sequence length="170" mass="18640">MQNTSLPIAKQRPWRSVTADVILAALVSGPLAAPFLAAAPLPILPQIADIIYFMGNHVCPQPEMGLALWPPNLMAVCMRCFGTLMGLMATRYWVEKDQGKGRYWLHQYGLLGLLLTLLLCLVYPFELRAQALGWWDYSNPIVTVFGAVSGLGLGAYIMPLLHGSSVQKLG</sequence>
<evidence type="ECO:0000256" key="1">
    <source>
        <dbReference type="SAM" id="Phobius"/>
    </source>
</evidence>
<feature type="transmembrane region" description="Helical" evidence="1">
    <location>
        <begin position="137"/>
        <end position="158"/>
    </location>
</feature>
<dbReference type="InterPro" id="IPR019206">
    <property type="entry name" value="DUF2085_TM"/>
</dbReference>
<dbReference type="Pfam" id="PF09858">
    <property type="entry name" value="DUF2085"/>
    <property type="match status" value="1"/>
</dbReference>
<comment type="caution">
    <text evidence="2">The sequence shown here is derived from an EMBL/GenBank/DDBJ whole genome shotgun (WGS) entry which is preliminary data.</text>
</comment>
<dbReference type="RefSeq" id="WP_110985614.1">
    <property type="nucleotide sequence ID" value="NZ_CAWNWM010000004.1"/>
</dbReference>
<name>A0A2W1JKK6_9CYAN</name>
<accession>A0A2W1JKK6</accession>
<dbReference type="AlphaFoldDB" id="A0A2W1JKK6"/>
<reference evidence="2 3" key="1">
    <citation type="journal article" date="2018" name="Sci. Rep.">
        <title>A novel species of the marine cyanobacterium Acaryochloris with a unique pigment content and lifestyle.</title>
        <authorList>
            <person name="Partensky F."/>
            <person name="Six C."/>
            <person name="Ratin M."/>
            <person name="Garczarek L."/>
            <person name="Vaulot D."/>
            <person name="Probert I."/>
            <person name="Calteau A."/>
            <person name="Gourvil P."/>
            <person name="Marie D."/>
            <person name="Grebert T."/>
            <person name="Bouchier C."/>
            <person name="Le Panse S."/>
            <person name="Gachenot M."/>
            <person name="Rodriguez F."/>
            <person name="Garrido J.L."/>
        </authorList>
    </citation>
    <scope>NUCLEOTIDE SEQUENCE [LARGE SCALE GENOMIC DNA]</scope>
    <source>
        <strain evidence="2 3">RCC1774</strain>
    </source>
</reference>
<dbReference type="OrthoDB" id="510406at2"/>
<gene>
    <name evidence="2" type="ORF">C1752_01644</name>
</gene>
<organism evidence="2 3">
    <name type="scientific">Acaryochloris thomasi RCC1774</name>
    <dbReference type="NCBI Taxonomy" id="1764569"/>
    <lineage>
        <taxon>Bacteria</taxon>
        <taxon>Bacillati</taxon>
        <taxon>Cyanobacteriota</taxon>
        <taxon>Cyanophyceae</taxon>
        <taxon>Acaryochloridales</taxon>
        <taxon>Acaryochloridaceae</taxon>
        <taxon>Acaryochloris</taxon>
        <taxon>Acaryochloris thomasi</taxon>
    </lineage>
</organism>
<evidence type="ECO:0008006" key="4">
    <source>
        <dbReference type="Google" id="ProtNLM"/>
    </source>
</evidence>
<feature type="transmembrane region" description="Helical" evidence="1">
    <location>
        <begin position="73"/>
        <end position="93"/>
    </location>
</feature>
<dbReference type="EMBL" id="PQWO01000004">
    <property type="protein sequence ID" value="PZD73953.1"/>
    <property type="molecule type" value="Genomic_DNA"/>
</dbReference>